<dbReference type="GO" id="GO:0003755">
    <property type="term" value="F:peptidyl-prolyl cis-trans isomerase activity"/>
    <property type="evidence" value="ECO:0007669"/>
    <property type="project" value="UniProtKB-KW"/>
</dbReference>
<keyword evidence="3" id="KW-0697">Rotamase</keyword>
<organism evidence="6">
    <name type="scientific">marine metagenome</name>
    <dbReference type="NCBI Taxonomy" id="408172"/>
    <lineage>
        <taxon>unclassified sequences</taxon>
        <taxon>metagenomes</taxon>
        <taxon>ecological metagenomes</taxon>
    </lineage>
</organism>
<dbReference type="PROSITE" id="PS51257">
    <property type="entry name" value="PROKAR_LIPOPROTEIN"/>
    <property type="match status" value="1"/>
</dbReference>
<dbReference type="EC" id="5.2.1.8" evidence="2"/>
<evidence type="ECO:0000256" key="4">
    <source>
        <dbReference type="ARBA" id="ARBA00023235"/>
    </source>
</evidence>
<sequence length="193" mass="21733">MNNKLLIAFLYLLIISCDNKDAIKPVTDLKDGSDSSSYALGADLGENLKKQYVELDYDAFLTGLRFGYDKGNVPLLTKEERKDAFQKLQASIRNKQQEQSKGNLKLAEEFLEKNKISDPDIKETPTGLQYRVIREGSGGSPTSMDQVQVHYEGRLLDDTIFDSSYEKDEPAVFRLNRVIKGWTEGLQLMKAGA</sequence>
<dbReference type="InterPro" id="IPR001179">
    <property type="entry name" value="PPIase_FKBP_dom"/>
</dbReference>
<keyword evidence="4" id="KW-0413">Isomerase</keyword>
<dbReference type="InterPro" id="IPR046357">
    <property type="entry name" value="PPIase_dom_sf"/>
</dbReference>
<dbReference type="Pfam" id="PF01346">
    <property type="entry name" value="FKBP_N"/>
    <property type="match status" value="1"/>
</dbReference>
<evidence type="ECO:0000259" key="5">
    <source>
        <dbReference type="PROSITE" id="PS50059"/>
    </source>
</evidence>
<dbReference type="GO" id="GO:0006457">
    <property type="term" value="P:protein folding"/>
    <property type="evidence" value="ECO:0007669"/>
    <property type="project" value="InterPro"/>
</dbReference>
<dbReference type="AlphaFoldDB" id="A0A382WU80"/>
<proteinExistence type="predicted"/>
<accession>A0A382WU80</accession>
<comment type="catalytic activity">
    <reaction evidence="1">
        <text>[protein]-peptidylproline (omega=180) = [protein]-peptidylproline (omega=0)</text>
        <dbReference type="Rhea" id="RHEA:16237"/>
        <dbReference type="Rhea" id="RHEA-COMP:10747"/>
        <dbReference type="Rhea" id="RHEA-COMP:10748"/>
        <dbReference type="ChEBI" id="CHEBI:83833"/>
        <dbReference type="ChEBI" id="CHEBI:83834"/>
        <dbReference type="EC" id="5.2.1.8"/>
    </reaction>
</comment>
<dbReference type="Pfam" id="PF00254">
    <property type="entry name" value="FKBP_C"/>
    <property type="match status" value="1"/>
</dbReference>
<dbReference type="PANTHER" id="PTHR43811">
    <property type="entry name" value="FKBP-TYPE PEPTIDYL-PROLYL CIS-TRANS ISOMERASE FKPA"/>
    <property type="match status" value="1"/>
</dbReference>
<feature type="domain" description="PPIase FKBP-type" evidence="5">
    <location>
        <begin position="144"/>
        <end position="193"/>
    </location>
</feature>
<dbReference type="InterPro" id="IPR036944">
    <property type="entry name" value="PPIase_FKBP_N_sf"/>
</dbReference>
<dbReference type="Gene3D" id="3.10.50.40">
    <property type="match status" value="1"/>
</dbReference>
<dbReference type="Gene3D" id="1.10.287.460">
    <property type="entry name" value="Peptidyl-prolyl cis-trans isomerase, FKBP-type, N-terminal domain"/>
    <property type="match status" value="1"/>
</dbReference>
<reference evidence="6" key="1">
    <citation type="submission" date="2018-05" db="EMBL/GenBank/DDBJ databases">
        <authorList>
            <person name="Lanie J.A."/>
            <person name="Ng W.-L."/>
            <person name="Kazmierczak K.M."/>
            <person name="Andrzejewski T.M."/>
            <person name="Davidsen T.M."/>
            <person name="Wayne K.J."/>
            <person name="Tettelin H."/>
            <person name="Glass J.I."/>
            <person name="Rusch D."/>
            <person name="Podicherti R."/>
            <person name="Tsui H.-C.T."/>
            <person name="Winkler M.E."/>
        </authorList>
    </citation>
    <scope>NUCLEOTIDE SEQUENCE</scope>
</reference>
<protein>
    <recommendedName>
        <fullName evidence="2">peptidylprolyl isomerase</fullName>
        <ecNumber evidence="2">5.2.1.8</ecNumber>
    </recommendedName>
</protein>
<dbReference type="EMBL" id="UINC01162288">
    <property type="protein sequence ID" value="SVD61965.1"/>
    <property type="molecule type" value="Genomic_DNA"/>
</dbReference>
<dbReference type="PROSITE" id="PS50059">
    <property type="entry name" value="FKBP_PPIASE"/>
    <property type="match status" value="1"/>
</dbReference>
<evidence type="ECO:0000313" key="6">
    <source>
        <dbReference type="EMBL" id="SVD61965.1"/>
    </source>
</evidence>
<dbReference type="SUPFAM" id="SSF54534">
    <property type="entry name" value="FKBP-like"/>
    <property type="match status" value="1"/>
</dbReference>
<evidence type="ECO:0000256" key="3">
    <source>
        <dbReference type="ARBA" id="ARBA00023110"/>
    </source>
</evidence>
<dbReference type="PANTHER" id="PTHR43811:SF19">
    <property type="entry name" value="39 KDA FK506-BINDING NUCLEAR PROTEIN"/>
    <property type="match status" value="1"/>
</dbReference>
<dbReference type="InterPro" id="IPR000774">
    <property type="entry name" value="PPIase_FKBP_N"/>
</dbReference>
<name>A0A382WU80_9ZZZZ</name>
<gene>
    <name evidence="6" type="ORF">METZ01_LOCUS414819</name>
</gene>
<evidence type="ECO:0000256" key="1">
    <source>
        <dbReference type="ARBA" id="ARBA00000971"/>
    </source>
</evidence>
<evidence type="ECO:0000256" key="2">
    <source>
        <dbReference type="ARBA" id="ARBA00013194"/>
    </source>
</evidence>
<feature type="non-terminal residue" evidence="6">
    <location>
        <position position="193"/>
    </location>
</feature>